<dbReference type="EMBL" id="JBAMIC010000024">
    <property type="protein sequence ID" value="KAK7090893.1"/>
    <property type="molecule type" value="Genomic_DNA"/>
</dbReference>
<dbReference type="SMART" id="SM00248">
    <property type="entry name" value="ANK"/>
    <property type="match status" value="6"/>
</dbReference>
<organism evidence="4 5">
    <name type="scientific">Littorina saxatilis</name>
    <dbReference type="NCBI Taxonomy" id="31220"/>
    <lineage>
        <taxon>Eukaryota</taxon>
        <taxon>Metazoa</taxon>
        <taxon>Spiralia</taxon>
        <taxon>Lophotrochozoa</taxon>
        <taxon>Mollusca</taxon>
        <taxon>Gastropoda</taxon>
        <taxon>Caenogastropoda</taxon>
        <taxon>Littorinimorpha</taxon>
        <taxon>Littorinoidea</taxon>
        <taxon>Littorinidae</taxon>
        <taxon>Littorina</taxon>
    </lineage>
</organism>
<dbReference type="PROSITE" id="PS50088">
    <property type="entry name" value="ANK_REPEAT"/>
    <property type="match status" value="3"/>
</dbReference>
<dbReference type="Proteomes" id="UP001374579">
    <property type="component" value="Unassembled WGS sequence"/>
</dbReference>
<dbReference type="Pfam" id="PF12796">
    <property type="entry name" value="Ank_2"/>
    <property type="match status" value="2"/>
</dbReference>
<dbReference type="InterPro" id="IPR036770">
    <property type="entry name" value="Ankyrin_rpt-contain_sf"/>
</dbReference>
<sequence>MMAALEARAWHVLTQLVRGRNSPAQREKLFPLVMEQEQWSVVRVLMERGVSVELRLGAIPIFLKHHQWLMAARVTEHDVTDSVIRHVMRQALEHGEGSLVAHCIGSLKEPLSVIERQTIFQQALSKGLWWAVKRLVEERDDEGKTERDEALQTAAEYNQWSVVTHCLQHGADIDKKDEEGNTLLHRWARRGDWTGVVQLVEQGADQNIPDSEGYIVLHRVMKHTKLPLRVPNPVKLLIEFHGDINRPYPEGNTAWEYLVAKNDAHVINTTLMWSQVDTKKVDKTGNTALHTLCAAGMVDAVRSLVARGNSPLTVNNEGMTALCSAANHCDHKIVLECIKLGVGTFQSRFTDASRIIRIGLLELTPCCVQQYELASPFQTAAVEGDLPLMEALYQAGACSNAELHRFSTALKARNISRRSNKLMKAKEMCDYVETLACNPRSLKSACRLAICHQLGVRRDRERRVGQLDRLDDRERHQQLDTHMVHYLLFSDLEQGSPYPSLHQPDEPESDEVKIAKVLSILGTGKIGVAGKLLDFYWHKCMPEK</sequence>
<keyword evidence="5" id="KW-1185">Reference proteome</keyword>
<dbReference type="Gene3D" id="1.25.40.20">
    <property type="entry name" value="Ankyrin repeat-containing domain"/>
    <property type="match status" value="1"/>
</dbReference>
<feature type="repeat" description="ANK" evidence="3">
    <location>
        <begin position="179"/>
        <end position="211"/>
    </location>
</feature>
<accession>A0AAN9APS8</accession>
<evidence type="ECO:0000256" key="3">
    <source>
        <dbReference type="PROSITE-ProRule" id="PRU00023"/>
    </source>
</evidence>
<dbReference type="PANTHER" id="PTHR24198:SF165">
    <property type="entry name" value="ANKYRIN REPEAT-CONTAINING PROTEIN-RELATED"/>
    <property type="match status" value="1"/>
</dbReference>
<feature type="repeat" description="ANK" evidence="3">
    <location>
        <begin position="284"/>
        <end position="316"/>
    </location>
</feature>
<evidence type="ECO:0000313" key="4">
    <source>
        <dbReference type="EMBL" id="KAK7090893.1"/>
    </source>
</evidence>
<comment type="caution">
    <text evidence="4">The sequence shown here is derived from an EMBL/GenBank/DDBJ whole genome shotgun (WGS) entry which is preliminary data.</text>
</comment>
<dbReference type="AlphaFoldDB" id="A0AAN9APS8"/>
<evidence type="ECO:0000256" key="1">
    <source>
        <dbReference type="ARBA" id="ARBA00022737"/>
    </source>
</evidence>
<dbReference type="PROSITE" id="PS50297">
    <property type="entry name" value="ANK_REP_REGION"/>
    <property type="match status" value="1"/>
</dbReference>
<evidence type="ECO:0008006" key="6">
    <source>
        <dbReference type="Google" id="ProtNLM"/>
    </source>
</evidence>
<proteinExistence type="predicted"/>
<protein>
    <recommendedName>
        <fullName evidence="6">Ankyrin repeat protein</fullName>
    </recommendedName>
</protein>
<feature type="repeat" description="ANK" evidence="3">
    <location>
        <begin position="146"/>
        <end position="178"/>
    </location>
</feature>
<keyword evidence="1" id="KW-0677">Repeat</keyword>
<gene>
    <name evidence="4" type="ORF">V1264_010632</name>
</gene>
<dbReference type="GO" id="GO:0005737">
    <property type="term" value="C:cytoplasm"/>
    <property type="evidence" value="ECO:0007669"/>
    <property type="project" value="TreeGrafter"/>
</dbReference>
<evidence type="ECO:0000256" key="2">
    <source>
        <dbReference type="ARBA" id="ARBA00023043"/>
    </source>
</evidence>
<dbReference type="SUPFAM" id="SSF48403">
    <property type="entry name" value="Ankyrin repeat"/>
    <property type="match status" value="1"/>
</dbReference>
<dbReference type="InterPro" id="IPR002110">
    <property type="entry name" value="Ankyrin_rpt"/>
</dbReference>
<reference evidence="4 5" key="1">
    <citation type="submission" date="2024-02" db="EMBL/GenBank/DDBJ databases">
        <title>Chromosome-scale genome assembly of the rough periwinkle Littorina saxatilis.</title>
        <authorList>
            <person name="De Jode A."/>
            <person name="Faria R."/>
            <person name="Formenti G."/>
            <person name="Sims Y."/>
            <person name="Smith T.P."/>
            <person name="Tracey A."/>
            <person name="Wood J.M.D."/>
            <person name="Zagrodzka Z.B."/>
            <person name="Johannesson K."/>
            <person name="Butlin R.K."/>
            <person name="Leder E.H."/>
        </authorList>
    </citation>
    <scope>NUCLEOTIDE SEQUENCE [LARGE SCALE GENOMIC DNA]</scope>
    <source>
        <strain evidence="4">Snail1</strain>
        <tissue evidence="4">Muscle</tissue>
    </source>
</reference>
<name>A0AAN9APS8_9CAEN</name>
<keyword evidence="2 3" id="KW-0040">ANK repeat</keyword>
<dbReference type="PANTHER" id="PTHR24198">
    <property type="entry name" value="ANKYRIN REPEAT AND PROTEIN KINASE DOMAIN-CONTAINING PROTEIN"/>
    <property type="match status" value="1"/>
</dbReference>
<evidence type="ECO:0000313" key="5">
    <source>
        <dbReference type="Proteomes" id="UP001374579"/>
    </source>
</evidence>